<reference evidence="1" key="1">
    <citation type="submission" date="2014-09" db="EMBL/GenBank/DDBJ databases">
        <authorList>
            <person name="Magalhaes I.L.F."/>
            <person name="Oliveira U."/>
            <person name="Santos F.R."/>
            <person name="Vidigal T.H.D.A."/>
            <person name="Brescovit A.D."/>
            <person name="Santos A.J."/>
        </authorList>
    </citation>
    <scope>NUCLEOTIDE SEQUENCE</scope>
    <source>
        <tissue evidence="1">Shoot tissue taken approximately 20 cm above the soil surface</tissue>
    </source>
</reference>
<reference evidence="1" key="2">
    <citation type="journal article" date="2015" name="Data Brief">
        <title>Shoot transcriptome of the giant reed, Arundo donax.</title>
        <authorList>
            <person name="Barrero R.A."/>
            <person name="Guerrero F.D."/>
            <person name="Moolhuijzen P."/>
            <person name="Goolsby J.A."/>
            <person name="Tidwell J."/>
            <person name="Bellgard S.E."/>
            <person name="Bellgard M.I."/>
        </authorList>
    </citation>
    <scope>NUCLEOTIDE SEQUENCE</scope>
    <source>
        <tissue evidence="1">Shoot tissue taken approximately 20 cm above the soil surface</tissue>
    </source>
</reference>
<accession>A0A0A9EW05</accession>
<proteinExistence type="predicted"/>
<name>A0A0A9EW05_ARUDO</name>
<evidence type="ECO:0000313" key="1">
    <source>
        <dbReference type="EMBL" id="JAE04282.1"/>
    </source>
</evidence>
<protein>
    <submittedName>
        <fullName evidence="1">Uncharacterized protein</fullName>
    </submittedName>
</protein>
<dbReference type="EMBL" id="GBRH01193614">
    <property type="protein sequence ID" value="JAE04282.1"/>
    <property type="molecule type" value="Transcribed_RNA"/>
</dbReference>
<organism evidence="1">
    <name type="scientific">Arundo donax</name>
    <name type="common">Giant reed</name>
    <name type="synonym">Donax arundinaceus</name>
    <dbReference type="NCBI Taxonomy" id="35708"/>
    <lineage>
        <taxon>Eukaryota</taxon>
        <taxon>Viridiplantae</taxon>
        <taxon>Streptophyta</taxon>
        <taxon>Embryophyta</taxon>
        <taxon>Tracheophyta</taxon>
        <taxon>Spermatophyta</taxon>
        <taxon>Magnoliopsida</taxon>
        <taxon>Liliopsida</taxon>
        <taxon>Poales</taxon>
        <taxon>Poaceae</taxon>
        <taxon>PACMAD clade</taxon>
        <taxon>Arundinoideae</taxon>
        <taxon>Arundineae</taxon>
        <taxon>Arundo</taxon>
    </lineage>
</organism>
<sequence>MDLKRIELSCPMPMPLISHLMWLRIMLTRPNPRQHLLEKNATNQSRDILHH</sequence>
<dbReference type="AlphaFoldDB" id="A0A0A9EW05"/>